<dbReference type="SMART" id="SM00408">
    <property type="entry name" value="IGc2"/>
    <property type="match status" value="1"/>
</dbReference>
<evidence type="ECO:0000256" key="1">
    <source>
        <dbReference type="ARBA" id="ARBA00004370"/>
    </source>
</evidence>
<dbReference type="InterPro" id="IPR013106">
    <property type="entry name" value="Ig_V-set"/>
</dbReference>
<sequence length="187" mass="21006">STRFPEASVFCLSLSWNVTLSPTDQIKIPAETGQTGQPVTLPCKLASSSQVIVVQWSRTDLGSDYVLLYRDGRIDPFNQHPSFKNRVNLQSRNMEDGDVSLVLKDVRTEDGGTYECRVVQTGTGRKKNLISTISLEVAAPLPGESDESEPPDAFWVLMEPRRPHLLHHQLVRSPLYSCLLMMMVWFS</sequence>
<evidence type="ECO:0000256" key="3">
    <source>
        <dbReference type="ARBA" id="ARBA00023319"/>
    </source>
</evidence>
<dbReference type="AlphaFoldDB" id="A0A3Q2DHC2"/>
<dbReference type="SUPFAM" id="SSF48726">
    <property type="entry name" value="Immunoglobulin"/>
    <property type="match status" value="1"/>
</dbReference>
<dbReference type="PROSITE" id="PS50835">
    <property type="entry name" value="IG_LIKE"/>
    <property type="match status" value="1"/>
</dbReference>
<reference evidence="5" key="2">
    <citation type="submission" date="2025-09" db="UniProtKB">
        <authorList>
            <consortium name="Ensembl"/>
        </authorList>
    </citation>
    <scope>IDENTIFICATION</scope>
</reference>
<dbReference type="GO" id="GO:0005102">
    <property type="term" value="F:signaling receptor binding"/>
    <property type="evidence" value="ECO:0007669"/>
    <property type="project" value="TreeGrafter"/>
</dbReference>
<dbReference type="InterPro" id="IPR013783">
    <property type="entry name" value="Ig-like_fold"/>
</dbReference>
<dbReference type="InterPro" id="IPR036179">
    <property type="entry name" value="Ig-like_dom_sf"/>
</dbReference>
<protein>
    <recommendedName>
        <fullName evidence="4">Ig-like domain-containing protein</fullName>
    </recommendedName>
</protein>
<evidence type="ECO:0000256" key="2">
    <source>
        <dbReference type="ARBA" id="ARBA00023136"/>
    </source>
</evidence>
<name>A0A3Q2DHC2_CYPVA</name>
<evidence type="ECO:0000259" key="4">
    <source>
        <dbReference type="PROSITE" id="PS50835"/>
    </source>
</evidence>
<dbReference type="GeneTree" id="ENSGT01110000270089"/>
<dbReference type="Pfam" id="PF07686">
    <property type="entry name" value="V-set"/>
    <property type="match status" value="1"/>
</dbReference>
<dbReference type="GO" id="GO:0050852">
    <property type="term" value="P:T cell receptor signaling pathway"/>
    <property type="evidence" value="ECO:0007669"/>
    <property type="project" value="TreeGrafter"/>
</dbReference>
<dbReference type="InterPro" id="IPR003598">
    <property type="entry name" value="Ig_sub2"/>
</dbReference>
<dbReference type="Ensembl" id="ENSCVAT00000032559.1">
    <property type="protein sequence ID" value="ENSCVAP00000018039.1"/>
    <property type="gene ID" value="ENSCVAG00000021238.1"/>
</dbReference>
<dbReference type="SMART" id="SM00409">
    <property type="entry name" value="IG"/>
    <property type="match status" value="1"/>
</dbReference>
<dbReference type="Proteomes" id="UP000265020">
    <property type="component" value="Unassembled WGS sequence"/>
</dbReference>
<keyword evidence="3" id="KW-0393">Immunoglobulin domain</keyword>
<keyword evidence="6" id="KW-1185">Reference proteome</keyword>
<dbReference type="InterPro" id="IPR003599">
    <property type="entry name" value="Ig_sub"/>
</dbReference>
<dbReference type="OMA" id="YLWIQIS"/>
<proteinExistence type="predicted"/>
<dbReference type="PANTHER" id="PTHR24100:SF151">
    <property type="entry name" value="ICOS LIGAND"/>
    <property type="match status" value="1"/>
</dbReference>
<dbReference type="InterPro" id="IPR050504">
    <property type="entry name" value="IgSF_BTN/MOG"/>
</dbReference>
<dbReference type="GO" id="GO:0001817">
    <property type="term" value="P:regulation of cytokine production"/>
    <property type="evidence" value="ECO:0007669"/>
    <property type="project" value="TreeGrafter"/>
</dbReference>
<dbReference type="Gene3D" id="2.60.40.10">
    <property type="entry name" value="Immunoglobulins"/>
    <property type="match status" value="1"/>
</dbReference>
<dbReference type="InterPro" id="IPR007110">
    <property type="entry name" value="Ig-like_dom"/>
</dbReference>
<reference evidence="5" key="1">
    <citation type="submission" date="2025-08" db="UniProtKB">
        <authorList>
            <consortium name="Ensembl"/>
        </authorList>
    </citation>
    <scope>IDENTIFICATION</scope>
</reference>
<comment type="subcellular location">
    <subcellularLocation>
        <location evidence="1">Membrane</location>
    </subcellularLocation>
</comment>
<feature type="domain" description="Ig-like" evidence="4">
    <location>
        <begin position="22"/>
        <end position="134"/>
    </location>
</feature>
<keyword evidence="2" id="KW-0472">Membrane</keyword>
<dbReference type="GO" id="GO:0009897">
    <property type="term" value="C:external side of plasma membrane"/>
    <property type="evidence" value="ECO:0007669"/>
    <property type="project" value="TreeGrafter"/>
</dbReference>
<evidence type="ECO:0000313" key="5">
    <source>
        <dbReference type="Ensembl" id="ENSCVAP00000018039.1"/>
    </source>
</evidence>
<dbReference type="SMART" id="SM00406">
    <property type="entry name" value="IGv"/>
    <property type="match status" value="1"/>
</dbReference>
<accession>A0A3Q2DHC2</accession>
<evidence type="ECO:0000313" key="6">
    <source>
        <dbReference type="Proteomes" id="UP000265020"/>
    </source>
</evidence>
<organism evidence="5 6">
    <name type="scientific">Cyprinodon variegatus</name>
    <name type="common">Sheepshead minnow</name>
    <dbReference type="NCBI Taxonomy" id="28743"/>
    <lineage>
        <taxon>Eukaryota</taxon>
        <taxon>Metazoa</taxon>
        <taxon>Chordata</taxon>
        <taxon>Craniata</taxon>
        <taxon>Vertebrata</taxon>
        <taxon>Euteleostomi</taxon>
        <taxon>Actinopterygii</taxon>
        <taxon>Neopterygii</taxon>
        <taxon>Teleostei</taxon>
        <taxon>Neoteleostei</taxon>
        <taxon>Acanthomorphata</taxon>
        <taxon>Ovalentaria</taxon>
        <taxon>Atherinomorphae</taxon>
        <taxon>Cyprinodontiformes</taxon>
        <taxon>Cyprinodontidae</taxon>
        <taxon>Cyprinodon</taxon>
    </lineage>
</organism>
<dbReference type="PANTHER" id="PTHR24100">
    <property type="entry name" value="BUTYROPHILIN"/>
    <property type="match status" value="1"/>
</dbReference>